<comment type="subcellular location">
    <subcellularLocation>
        <location evidence="2">Cell inner membrane</location>
        <topology evidence="2">Single-pass type II membrane protein</topology>
        <orientation evidence="2">Periplasmic side</orientation>
    </subcellularLocation>
</comment>
<dbReference type="AlphaFoldDB" id="G4QNV2"/>
<dbReference type="Gene3D" id="2.60.370.10">
    <property type="entry name" value="Ctag/Cox11"/>
    <property type="match status" value="1"/>
</dbReference>
<evidence type="ECO:0000256" key="3">
    <source>
        <dbReference type="ARBA" id="ARBA00009620"/>
    </source>
</evidence>
<dbReference type="Pfam" id="PF04442">
    <property type="entry name" value="CtaG_Cox11"/>
    <property type="match status" value="1"/>
</dbReference>
<comment type="function">
    <text evidence="1">Exerts its effect at some terminal stage of cytochrome c oxidase synthesis, probably by being involved in the insertion of the copper B into subunit I.</text>
</comment>
<evidence type="ECO:0000256" key="8">
    <source>
        <dbReference type="ARBA" id="ARBA00023008"/>
    </source>
</evidence>
<evidence type="ECO:0000256" key="9">
    <source>
        <dbReference type="ARBA" id="ARBA00023136"/>
    </source>
</evidence>
<dbReference type="PANTHER" id="PTHR21320:SF3">
    <property type="entry name" value="CYTOCHROME C OXIDASE ASSEMBLY PROTEIN COX11, MITOCHONDRIAL-RELATED"/>
    <property type="match status" value="1"/>
</dbReference>
<keyword evidence="9 11" id="KW-0472">Membrane</keyword>
<evidence type="ECO:0000256" key="1">
    <source>
        <dbReference type="ARBA" id="ARBA00004007"/>
    </source>
</evidence>
<dbReference type="Proteomes" id="UP000009282">
    <property type="component" value="Chromosome"/>
</dbReference>
<comment type="similarity">
    <text evidence="3">Belongs to the COX11/CtaG family.</text>
</comment>
<dbReference type="InterPro" id="IPR007533">
    <property type="entry name" value="Cyt_c_oxidase_assmbl_CtaG"/>
</dbReference>
<dbReference type="GO" id="GO:0005886">
    <property type="term" value="C:plasma membrane"/>
    <property type="evidence" value="ECO:0007669"/>
    <property type="project" value="UniProtKB-SubCell"/>
</dbReference>
<dbReference type="SUPFAM" id="SSF110111">
    <property type="entry name" value="Ctag/Cox11"/>
    <property type="match status" value="1"/>
</dbReference>
<feature type="compositionally biased region" description="Basic and acidic residues" evidence="10">
    <location>
        <begin position="1"/>
        <end position="16"/>
    </location>
</feature>
<dbReference type="GO" id="GO:0005507">
    <property type="term" value="F:copper ion binding"/>
    <property type="evidence" value="ECO:0007669"/>
    <property type="project" value="InterPro"/>
</dbReference>
<feature type="transmembrane region" description="Helical" evidence="11">
    <location>
        <begin position="46"/>
        <end position="64"/>
    </location>
</feature>
<evidence type="ECO:0000313" key="12">
    <source>
        <dbReference type="EMBL" id="AEP31660.1"/>
    </source>
</evidence>
<evidence type="ECO:0000256" key="10">
    <source>
        <dbReference type="SAM" id="MobiDB-lite"/>
    </source>
</evidence>
<gene>
    <name evidence="12" type="ordered locus">GNIT_3566</name>
</gene>
<reference evidence="12 13" key="1">
    <citation type="journal article" date="2011" name="J. Bacteriol.">
        <title>Complete genome sequence of seawater bacterium Glaciecola nitratireducens FR1064T.</title>
        <authorList>
            <person name="Bian F."/>
            <person name="Qin Q.L."/>
            <person name="Xie B.B."/>
            <person name="Shu Y.L."/>
            <person name="Zhang X.Y."/>
            <person name="Yu Y."/>
            <person name="Chen B."/>
            <person name="Chen X.L."/>
            <person name="Zhou B.C."/>
            <person name="Zhang Y.Z."/>
        </authorList>
    </citation>
    <scope>NUCLEOTIDE SEQUENCE [LARGE SCALE GENOMIC DNA]</scope>
    <source>
        <strain evidence="13">JCM 12485 / KCTC 12276 / FR1064</strain>
    </source>
</reference>
<proteinExistence type="inferred from homology"/>
<organism evidence="12 13">
    <name type="scientific">Glaciecola nitratireducens (strain JCM 12485 / KCTC 12276 / FR1064)</name>
    <dbReference type="NCBI Taxonomy" id="1085623"/>
    <lineage>
        <taxon>Bacteria</taxon>
        <taxon>Pseudomonadati</taxon>
        <taxon>Pseudomonadota</taxon>
        <taxon>Gammaproteobacteria</taxon>
        <taxon>Alteromonadales</taxon>
        <taxon>Alteromonadaceae</taxon>
        <taxon>Brumicola</taxon>
    </lineage>
</organism>
<dbReference type="NCBIfam" id="NF003465">
    <property type="entry name" value="PRK05089.1"/>
    <property type="match status" value="1"/>
</dbReference>
<sequence length="219" mass="24066">MSELPGSKDKTEKADASLESGRASETQIPKTRAETAAENAKTVRTLVFVVIGMLGFSFALVPLYDVFCDLTGINGKTSNEAAVYESVIIDESRTIKVEFITRTHSGMPWEFRAQTAEVAVHPGEMSEVAFYVRNPTDRDIIAQAIPSVSPGTAALFVNKTECFCFKHQPLKAGEEALMPMKFYVDPQLPKDITVFTLQYTLYDISAKVQPAVDVAMNNS</sequence>
<name>G4QNV2_GLANF</name>
<keyword evidence="13" id="KW-1185">Reference proteome</keyword>
<dbReference type="OrthoDB" id="9804841at2"/>
<dbReference type="eggNOG" id="COG3175">
    <property type="taxonomic scope" value="Bacteria"/>
</dbReference>
<dbReference type="HOGENOM" id="CLU_045000_5_2_6"/>
<evidence type="ECO:0000313" key="13">
    <source>
        <dbReference type="Proteomes" id="UP000009282"/>
    </source>
</evidence>
<dbReference type="KEGG" id="gni:GNIT_3566"/>
<keyword evidence="8" id="KW-0186">Copper</keyword>
<evidence type="ECO:0000256" key="5">
    <source>
        <dbReference type="ARBA" id="ARBA00022692"/>
    </source>
</evidence>
<accession>G4QNV2</accession>
<keyword evidence="6" id="KW-0735">Signal-anchor</keyword>
<dbReference type="STRING" id="1085623.GNIT_3566"/>
<evidence type="ECO:0000256" key="2">
    <source>
        <dbReference type="ARBA" id="ARBA00004382"/>
    </source>
</evidence>
<evidence type="ECO:0000256" key="4">
    <source>
        <dbReference type="ARBA" id="ARBA00015384"/>
    </source>
</evidence>
<feature type="region of interest" description="Disordered" evidence="10">
    <location>
        <begin position="1"/>
        <end position="33"/>
    </location>
</feature>
<dbReference type="RefSeq" id="WP_014110531.1">
    <property type="nucleotide sequence ID" value="NC_016041.1"/>
</dbReference>
<protein>
    <recommendedName>
        <fullName evidence="4">Cytochrome c oxidase assembly protein CtaG</fullName>
    </recommendedName>
</protein>
<dbReference type="PANTHER" id="PTHR21320">
    <property type="entry name" value="CYTOCHROME C OXIDASE ASSEMBLY PROTEIN COX11-RELATED"/>
    <property type="match status" value="1"/>
</dbReference>
<keyword evidence="7 11" id="KW-1133">Transmembrane helix</keyword>
<dbReference type="EMBL" id="CP003060">
    <property type="protein sequence ID" value="AEP31660.1"/>
    <property type="molecule type" value="Genomic_DNA"/>
</dbReference>
<keyword evidence="5 11" id="KW-0812">Transmembrane</keyword>
<dbReference type="PIRSF" id="PIRSF005413">
    <property type="entry name" value="COX11"/>
    <property type="match status" value="1"/>
</dbReference>
<evidence type="ECO:0000256" key="6">
    <source>
        <dbReference type="ARBA" id="ARBA00022968"/>
    </source>
</evidence>
<dbReference type="InterPro" id="IPR023471">
    <property type="entry name" value="CtaG/Cox11_dom_sf"/>
</dbReference>
<evidence type="ECO:0000256" key="11">
    <source>
        <dbReference type="SAM" id="Phobius"/>
    </source>
</evidence>
<evidence type="ECO:0000256" key="7">
    <source>
        <dbReference type="ARBA" id="ARBA00022989"/>
    </source>
</evidence>